<protein>
    <submittedName>
        <fullName evidence="1">Winged helix DNA-binding domain-containing protein</fullName>
    </submittedName>
</protein>
<proteinExistence type="predicted"/>
<dbReference type="GO" id="GO:0003677">
    <property type="term" value="F:DNA binding"/>
    <property type="evidence" value="ECO:0007669"/>
    <property type="project" value="UniProtKB-KW"/>
</dbReference>
<keyword evidence="1" id="KW-0238">DNA-binding</keyword>
<name>A0A537J1A0_9BACT</name>
<organism evidence="1 2">
    <name type="scientific">Candidatus Segetimicrobium genomatis</name>
    <dbReference type="NCBI Taxonomy" id="2569760"/>
    <lineage>
        <taxon>Bacteria</taxon>
        <taxon>Bacillati</taxon>
        <taxon>Candidatus Sysuimicrobiota</taxon>
        <taxon>Candidatus Sysuimicrobiia</taxon>
        <taxon>Candidatus Sysuimicrobiales</taxon>
        <taxon>Candidatus Segetimicrobiaceae</taxon>
        <taxon>Candidatus Segetimicrobium</taxon>
    </lineage>
</organism>
<sequence>MPEPVRARQVLSGAAIRRLRTKIIDSYHVHTQNQAFRFIQDMGYCYAFTPGRGGLPSLFEVLDTRSDDRRWTWAWDWKEALPSEKRVFYGRVLRGKPTFISMEFVPHFFALTGNVGEPDDYRRLYEGGRLSHLARVVYELVAARGPLTTRQIRAAVEPNRRGSSARLLRALADLQNLFLLARIGETGDHPGNYAYIWDRFDRWLPGMVARAAGISHRTAAATVLGQYVSIAGAPRPEDAASLFEWPPSVLTAAIGDLRGRGSLVLAPGPDGKDRLVSPAALLRLTAGKARPRSHRD</sequence>
<evidence type="ECO:0000313" key="1">
    <source>
        <dbReference type="EMBL" id="TMI77339.1"/>
    </source>
</evidence>
<accession>A0A537J1A0</accession>
<evidence type="ECO:0000313" key="2">
    <source>
        <dbReference type="Proteomes" id="UP000320048"/>
    </source>
</evidence>
<comment type="caution">
    <text evidence="1">The sequence shown here is derived from an EMBL/GenBank/DDBJ whole genome shotgun (WGS) entry which is preliminary data.</text>
</comment>
<dbReference type="EMBL" id="VBAO01000476">
    <property type="protein sequence ID" value="TMI77339.1"/>
    <property type="molecule type" value="Genomic_DNA"/>
</dbReference>
<gene>
    <name evidence="1" type="ORF">E6H04_14365</name>
</gene>
<dbReference type="Proteomes" id="UP000320048">
    <property type="component" value="Unassembled WGS sequence"/>
</dbReference>
<dbReference type="AlphaFoldDB" id="A0A537J1A0"/>
<dbReference type="Pfam" id="PF24741">
    <property type="entry name" value="AlkZ-rel"/>
    <property type="match status" value="1"/>
</dbReference>
<reference evidence="1 2" key="1">
    <citation type="journal article" date="2019" name="Nat. Microbiol.">
        <title>Mediterranean grassland soil C-N compound turnover is dependent on rainfall and depth, and is mediated by genomically divergent microorganisms.</title>
        <authorList>
            <person name="Diamond S."/>
            <person name="Andeer P.F."/>
            <person name="Li Z."/>
            <person name="Crits-Christoph A."/>
            <person name="Burstein D."/>
            <person name="Anantharaman K."/>
            <person name="Lane K.R."/>
            <person name="Thomas B.C."/>
            <person name="Pan C."/>
            <person name="Northen T.R."/>
            <person name="Banfield J.F."/>
        </authorList>
    </citation>
    <scope>NUCLEOTIDE SEQUENCE [LARGE SCALE GENOMIC DNA]</scope>
    <source>
        <strain evidence="1">NP_7</strain>
    </source>
</reference>
<dbReference type="InterPro" id="IPR056298">
    <property type="entry name" value="AlkZ-rel"/>
</dbReference>